<name>A0A1B1B363_9ACTN</name>
<evidence type="ECO:0000313" key="4">
    <source>
        <dbReference type="Proteomes" id="UP001519309"/>
    </source>
</evidence>
<dbReference type="Proteomes" id="UP000092659">
    <property type="component" value="Chromosome"/>
</dbReference>
<evidence type="ECO:0000313" key="1">
    <source>
        <dbReference type="EMBL" id="ANP53253.1"/>
    </source>
</evidence>
<dbReference type="RefSeq" id="WP_067310763.1">
    <property type="nucleotide sequence ID" value="NZ_CP016279.1"/>
</dbReference>
<dbReference type="AlphaFoldDB" id="A0A1B1B363"/>
<dbReference type="Gene3D" id="3.30.530.20">
    <property type="match status" value="1"/>
</dbReference>
<organism evidence="1 3">
    <name type="scientific">Streptomyces griseochromogenes</name>
    <dbReference type="NCBI Taxonomy" id="68214"/>
    <lineage>
        <taxon>Bacteria</taxon>
        <taxon>Bacillati</taxon>
        <taxon>Actinomycetota</taxon>
        <taxon>Actinomycetes</taxon>
        <taxon>Kitasatosporales</taxon>
        <taxon>Streptomycetaceae</taxon>
        <taxon>Streptomyces</taxon>
    </lineage>
</organism>
<reference evidence="1 3" key="1">
    <citation type="submission" date="2016-06" db="EMBL/GenBank/DDBJ databases">
        <title>Complete genome sequence of Streptomyces griseochromogenes ATCC 14511, the Blasticidin S producer.</title>
        <authorList>
            <person name="Wu L."/>
        </authorList>
    </citation>
    <scope>NUCLEOTIDE SEQUENCE [LARGE SCALE GENOMIC DNA]</scope>
    <source>
        <strain evidence="1 3">ATCC 14511</strain>
    </source>
</reference>
<dbReference type="InterPro" id="IPR019587">
    <property type="entry name" value="Polyketide_cyclase/dehydratase"/>
</dbReference>
<dbReference type="SUPFAM" id="SSF55961">
    <property type="entry name" value="Bet v1-like"/>
    <property type="match status" value="1"/>
</dbReference>
<sequence length="152" mass="16921">MAIDVTVRRVIPLPPERVAAYAMDWRHDAEWTQGIRTAELTRPAEGGGFGVGAEVTRTAYFLTRRIDYVLRVAAYEPPRLLDMISVGGPMPMHVTYVFERHPRGTLAGIRVRGGPGGPYRVAAPLLARLVRTNLTKDLRDLERRLSDREGGA</sequence>
<protein>
    <recommendedName>
        <fullName evidence="5">Polyketide cyclase</fullName>
    </recommendedName>
</protein>
<dbReference type="Pfam" id="PF10604">
    <property type="entry name" value="Polyketide_cyc2"/>
    <property type="match status" value="1"/>
</dbReference>
<dbReference type="OrthoDB" id="2898773at2"/>
<gene>
    <name evidence="1" type="ORF">AVL59_30330</name>
    <name evidence="2" type="ORF">J2Z21_006973</name>
</gene>
<keyword evidence="4" id="KW-1185">Reference proteome</keyword>
<evidence type="ECO:0000313" key="2">
    <source>
        <dbReference type="EMBL" id="MBP2053971.1"/>
    </source>
</evidence>
<proteinExistence type="predicted"/>
<evidence type="ECO:0000313" key="3">
    <source>
        <dbReference type="Proteomes" id="UP000092659"/>
    </source>
</evidence>
<accession>A0A1B1B363</accession>
<dbReference type="EMBL" id="CP016279">
    <property type="protein sequence ID" value="ANP53253.1"/>
    <property type="molecule type" value="Genomic_DNA"/>
</dbReference>
<reference evidence="2 4" key="2">
    <citation type="submission" date="2021-03" db="EMBL/GenBank/DDBJ databases">
        <title>Genomic Encyclopedia of Type Strains, Phase IV (KMG-IV): sequencing the most valuable type-strain genomes for metagenomic binning, comparative biology and taxonomic classification.</title>
        <authorList>
            <person name="Goeker M."/>
        </authorList>
    </citation>
    <scope>NUCLEOTIDE SEQUENCE [LARGE SCALE GENOMIC DNA]</scope>
    <source>
        <strain evidence="2 4">DSM 40499</strain>
    </source>
</reference>
<dbReference type="InterPro" id="IPR023393">
    <property type="entry name" value="START-like_dom_sf"/>
</dbReference>
<dbReference type="KEGG" id="sgs:AVL59_30330"/>
<dbReference type="Proteomes" id="UP001519309">
    <property type="component" value="Unassembled WGS sequence"/>
</dbReference>
<dbReference type="EMBL" id="JAGGLP010000018">
    <property type="protein sequence ID" value="MBP2053971.1"/>
    <property type="molecule type" value="Genomic_DNA"/>
</dbReference>
<dbReference type="STRING" id="68214.AVL59_30330"/>
<evidence type="ECO:0008006" key="5">
    <source>
        <dbReference type="Google" id="ProtNLM"/>
    </source>
</evidence>